<dbReference type="Proteomes" id="UP000053558">
    <property type="component" value="Unassembled WGS sequence"/>
</dbReference>
<dbReference type="RefSeq" id="XP_007773017.1">
    <property type="nucleotide sequence ID" value="XM_007774827.1"/>
</dbReference>
<dbReference type="InterPro" id="IPR015408">
    <property type="entry name" value="Znf_Mcm10/DnaG"/>
</dbReference>
<evidence type="ECO:0000313" key="4">
    <source>
        <dbReference type="EMBL" id="EIW76628.1"/>
    </source>
</evidence>
<evidence type="ECO:0000313" key="5">
    <source>
        <dbReference type="Proteomes" id="UP000053558"/>
    </source>
</evidence>
<accession>A0A5M3MBL4</accession>
<feature type="compositionally biased region" description="Basic and acidic residues" evidence="2">
    <location>
        <begin position="444"/>
        <end position="463"/>
    </location>
</feature>
<comment type="similarity">
    <text evidence="1">Belongs to the MCM10 family.</text>
</comment>
<sequence length="569" mass="61058">MAIIEDLTMGSAEHTAPAYDPSFEQLEPNSGIRLSSRSLPHDDLQDYLRGRYYLSPSKLYSVIRLSPNKQGYDVPVDGDWVTIAVVAERGPVKVSRAPVSITPGEDDGQASDGEHAGATASDGKKGYNGNGKDKWKGNGKGKGKGKEDEEAPKPSGKKYVNMRLIDFGARTRSSATGGKAVVRGDAFLSLLLFEADTFDEITEEGGRKRKVYRGGSRGAYEAMSRLKEGDVIALLNPKVLRPFQRTNEKPHPSSNILAVTPESAGSIEVIGRAKDLGMCKAAKRDGKPCGSWCDTRVSDVCDYHLQSAVQSRKAARPEFSIGTSGLTSSAAAGGYRKRKEEFDPARKWGLQPSLDGGGGAGGDGGGGGATYVVSGHVVNNSRNAVHVAENMGREGQAKAKRKLEKDADKELLSLLERDKTGMRAVMRAREVGEGGLRKLAKGQAQDKHKDKDKDRAKGKDKEPPSTSDMKPAALAKSTYSATIIKQLGFDPASKAGQHQSTTDAAMQKKLDTLAALQSDRKNIRLGSRPGPKIRSGVSVPEWMQEHEESGEAGFSDGEPDEIDLDDSDD</sequence>
<feature type="region of interest" description="Disordered" evidence="2">
    <location>
        <begin position="428"/>
        <end position="474"/>
    </location>
</feature>
<dbReference type="PANTHER" id="PTHR13454:SF11">
    <property type="entry name" value="PROTEIN MCM10 HOMOLOG"/>
    <property type="match status" value="1"/>
</dbReference>
<dbReference type="OMA" id="GKPCGSW"/>
<dbReference type="GO" id="GO:0006270">
    <property type="term" value="P:DNA replication initiation"/>
    <property type="evidence" value="ECO:0007669"/>
    <property type="project" value="InterPro"/>
</dbReference>
<organism evidence="4 5">
    <name type="scientific">Coniophora puteana (strain RWD-64-598)</name>
    <name type="common">Brown rot fungus</name>
    <dbReference type="NCBI Taxonomy" id="741705"/>
    <lineage>
        <taxon>Eukaryota</taxon>
        <taxon>Fungi</taxon>
        <taxon>Dikarya</taxon>
        <taxon>Basidiomycota</taxon>
        <taxon>Agaricomycotina</taxon>
        <taxon>Agaricomycetes</taxon>
        <taxon>Agaricomycetidae</taxon>
        <taxon>Boletales</taxon>
        <taxon>Coniophorineae</taxon>
        <taxon>Coniophoraceae</taxon>
        <taxon>Coniophora</taxon>
    </lineage>
</organism>
<feature type="region of interest" description="Disordered" evidence="2">
    <location>
        <begin position="96"/>
        <end position="157"/>
    </location>
</feature>
<dbReference type="GO" id="GO:0003697">
    <property type="term" value="F:single-stranded DNA binding"/>
    <property type="evidence" value="ECO:0007669"/>
    <property type="project" value="InterPro"/>
</dbReference>
<dbReference type="Pfam" id="PF09329">
    <property type="entry name" value="zf-primase"/>
    <property type="match status" value="1"/>
</dbReference>
<dbReference type="InterPro" id="IPR040184">
    <property type="entry name" value="Mcm10"/>
</dbReference>
<name>A0A5M3MBL4_CONPW</name>
<feature type="region of interest" description="Disordered" evidence="2">
    <location>
        <begin position="518"/>
        <end position="569"/>
    </location>
</feature>
<evidence type="ECO:0000256" key="2">
    <source>
        <dbReference type="SAM" id="MobiDB-lite"/>
    </source>
</evidence>
<dbReference type="EMBL" id="JH711585">
    <property type="protein sequence ID" value="EIW76628.1"/>
    <property type="molecule type" value="Genomic_DNA"/>
</dbReference>
<dbReference type="GO" id="GO:0003688">
    <property type="term" value="F:DNA replication origin binding"/>
    <property type="evidence" value="ECO:0007669"/>
    <property type="project" value="TreeGrafter"/>
</dbReference>
<dbReference type="GO" id="GO:0043596">
    <property type="term" value="C:nuclear replication fork"/>
    <property type="evidence" value="ECO:0007669"/>
    <property type="project" value="TreeGrafter"/>
</dbReference>
<proteinExistence type="inferred from homology"/>
<keyword evidence="5" id="KW-1185">Reference proteome</keyword>
<dbReference type="KEGG" id="cput:CONPUDRAFT_92621"/>
<dbReference type="OrthoDB" id="202825at2759"/>
<dbReference type="Gene3D" id="2.40.50.140">
    <property type="entry name" value="Nucleic acid-binding proteins"/>
    <property type="match status" value="1"/>
</dbReference>
<evidence type="ECO:0000259" key="3">
    <source>
        <dbReference type="Pfam" id="PF09329"/>
    </source>
</evidence>
<gene>
    <name evidence="4" type="ORF">CONPUDRAFT_92621</name>
</gene>
<dbReference type="PANTHER" id="PTHR13454">
    <property type="entry name" value="PROTEIN MCM10 HOMOLOG"/>
    <property type="match status" value="1"/>
</dbReference>
<dbReference type="AlphaFoldDB" id="A0A5M3MBL4"/>
<protein>
    <recommendedName>
        <fullName evidence="3">Zinc finger Mcm10/DnaG-type domain-containing protein</fullName>
    </recommendedName>
</protein>
<comment type="caution">
    <text evidence="4">The sequence shown here is derived from an EMBL/GenBank/DDBJ whole genome shotgun (WGS) entry which is preliminary data.</text>
</comment>
<evidence type="ECO:0000256" key="1">
    <source>
        <dbReference type="ARBA" id="ARBA00009679"/>
    </source>
</evidence>
<feature type="domain" description="Zinc finger Mcm10/DnaG-type" evidence="3">
    <location>
        <begin position="271"/>
        <end position="316"/>
    </location>
</feature>
<dbReference type="GeneID" id="19211539"/>
<dbReference type="InterPro" id="IPR012340">
    <property type="entry name" value="NA-bd_OB-fold"/>
</dbReference>
<feature type="compositionally biased region" description="Acidic residues" evidence="2">
    <location>
        <begin position="557"/>
        <end position="569"/>
    </location>
</feature>
<reference evidence="5" key="1">
    <citation type="journal article" date="2012" name="Science">
        <title>The Paleozoic origin of enzymatic lignin decomposition reconstructed from 31 fungal genomes.</title>
        <authorList>
            <person name="Floudas D."/>
            <person name="Binder M."/>
            <person name="Riley R."/>
            <person name="Barry K."/>
            <person name="Blanchette R.A."/>
            <person name="Henrissat B."/>
            <person name="Martinez A.T."/>
            <person name="Otillar R."/>
            <person name="Spatafora J.W."/>
            <person name="Yadav J.S."/>
            <person name="Aerts A."/>
            <person name="Benoit I."/>
            <person name="Boyd A."/>
            <person name="Carlson A."/>
            <person name="Copeland A."/>
            <person name="Coutinho P.M."/>
            <person name="de Vries R.P."/>
            <person name="Ferreira P."/>
            <person name="Findley K."/>
            <person name="Foster B."/>
            <person name="Gaskell J."/>
            <person name="Glotzer D."/>
            <person name="Gorecki P."/>
            <person name="Heitman J."/>
            <person name="Hesse C."/>
            <person name="Hori C."/>
            <person name="Igarashi K."/>
            <person name="Jurgens J.A."/>
            <person name="Kallen N."/>
            <person name="Kersten P."/>
            <person name="Kohler A."/>
            <person name="Kuees U."/>
            <person name="Kumar T.K.A."/>
            <person name="Kuo A."/>
            <person name="LaButti K."/>
            <person name="Larrondo L.F."/>
            <person name="Lindquist E."/>
            <person name="Ling A."/>
            <person name="Lombard V."/>
            <person name="Lucas S."/>
            <person name="Lundell T."/>
            <person name="Martin R."/>
            <person name="McLaughlin D.J."/>
            <person name="Morgenstern I."/>
            <person name="Morin E."/>
            <person name="Murat C."/>
            <person name="Nagy L.G."/>
            <person name="Nolan M."/>
            <person name="Ohm R.A."/>
            <person name="Patyshakuliyeva A."/>
            <person name="Rokas A."/>
            <person name="Ruiz-Duenas F.J."/>
            <person name="Sabat G."/>
            <person name="Salamov A."/>
            <person name="Samejima M."/>
            <person name="Schmutz J."/>
            <person name="Slot J.C."/>
            <person name="St John F."/>
            <person name="Stenlid J."/>
            <person name="Sun H."/>
            <person name="Sun S."/>
            <person name="Syed K."/>
            <person name="Tsang A."/>
            <person name="Wiebenga A."/>
            <person name="Young D."/>
            <person name="Pisabarro A."/>
            <person name="Eastwood D.C."/>
            <person name="Martin F."/>
            <person name="Cullen D."/>
            <person name="Grigoriev I.V."/>
            <person name="Hibbett D.S."/>
        </authorList>
    </citation>
    <scope>NUCLEOTIDE SEQUENCE [LARGE SCALE GENOMIC DNA]</scope>
    <source>
        <strain evidence="5">RWD-64-598 SS2</strain>
    </source>
</reference>